<evidence type="ECO:0000313" key="2">
    <source>
        <dbReference type="Proteomes" id="UP001153461"/>
    </source>
</evidence>
<comment type="caution">
    <text evidence="1">The sequence shown here is derived from an EMBL/GenBank/DDBJ whole genome shotgun (WGS) entry which is preliminary data.</text>
</comment>
<evidence type="ECO:0000313" key="1">
    <source>
        <dbReference type="EMBL" id="CAG8018982.1"/>
    </source>
</evidence>
<reference evidence="1" key="1">
    <citation type="submission" date="2021-07" db="EMBL/GenBank/DDBJ databases">
        <authorList>
            <person name="Branca A.L. A."/>
        </authorList>
    </citation>
    <scope>NUCLEOTIDE SEQUENCE</scope>
</reference>
<dbReference type="AlphaFoldDB" id="A0A9W4HI59"/>
<protein>
    <submittedName>
        <fullName evidence="1">Uncharacterized protein</fullName>
    </submittedName>
</protein>
<proteinExistence type="predicted"/>
<dbReference type="Proteomes" id="UP001153461">
    <property type="component" value="Unassembled WGS sequence"/>
</dbReference>
<name>A0A9W4HI59_PENNA</name>
<gene>
    <name evidence="1" type="ORF">PNAL_LOCUS2390</name>
</gene>
<organism evidence="1 2">
    <name type="scientific">Penicillium nalgiovense</name>
    <dbReference type="NCBI Taxonomy" id="60175"/>
    <lineage>
        <taxon>Eukaryota</taxon>
        <taxon>Fungi</taxon>
        <taxon>Dikarya</taxon>
        <taxon>Ascomycota</taxon>
        <taxon>Pezizomycotina</taxon>
        <taxon>Eurotiomycetes</taxon>
        <taxon>Eurotiomycetidae</taxon>
        <taxon>Eurotiales</taxon>
        <taxon>Aspergillaceae</taxon>
        <taxon>Penicillium</taxon>
    </lineage>
</organism>
<accession>A0A9W4HI59</accession>
<sequence length="60" mass="6877">MWSYYIIILHRALYQHICVGWCFPNIQSLSKHALLGASFPCPGLLLDSQSLLHVVQCFLM</sequence>
<dbReference type="OrthoDB" id="10030083at2759"/>
<dbReference type="EMBL" id="CAJVNV010000075">
    <property type="protein sequence ID" value="CAG8018982.1"/>
    <property type="molecule type" value="Genomic_DNA"/>
</dbReference>